<comment type="caution">
    <text evidence="2">The sequence shown here is derived from an EMBL/GenBank/DDBJ whole genome shotgun (WGS) entry which is preliminary data.</text>
</comment>
<accession>A0A5J5GEC1</accession>
<evidence type="ECO:0000313" key="2">
    <source>
        <dbReference type="EMBL" id="KAA9006132.1"/>
    </source>
</evidence>
<keyword evidence="3" id="KW-1185">Reference proteome</keyword>
<feature type="chain" id="PRO_5023905968" evidence="1">
    <location>
        <begin position="22"/>
        <end position="98"/>
    </location>
</feature>
<reference evidence="2 3" key="1">
    <citation type="submission" date="2019-09" db="EMBL/GenBank/DDBJ databases">
        <authorList>
            <person name="Park J.-S."/>
            <person name="Choi H.-J."/>
        </authorList>
    </citation>
    <scope>NUCLEOTIDE SEQUENCE [LARGE SCALE GENOMIC DNA]</scope>
    <source>
        <strain evidence="2 3">176SS1-4</strain>
    </source>
</reference>
<feature type="signal peptide" evidence="1">
    <location>
        <begin position="1"/>
        <end position="21"/>
    </location>
</feature>
<evidence type="ECO:0000256" key="1">
    <source>
        <dbReference type="SAM" id="SignalP"/>
    </source>
</evidence>
<keyword evidence="1" id="KW-0732">Signal</keyword>
<dbReference type="AlphaFoldDB" id="A0A5J5GEC1"/>
<gene>
    <name evidence="2" type="ORF">F3S47_16440</name>
</gene>
<dbReference type="Proteomes" id="UP000326554">
    <property type="component" value="Unassembled WGS sequence"/>
</dbReference>
<dbReference type="EMBL" id="VYQE01000005">
    <property type="protein sequence ID" value="KAA9006132.1"/>
    <property type="molecule type" value="Genomic_DNA"/>
</dbReference>
<sequence>MTRTLLAAVAAIALTPLGAQAQTLSTSNWSGMAYGTVSPHAPPAASTAQFWTDPTTGCSYARAQVGNYAPTWHLIHNGERIGLTNGRISCEGVIRPAR</sequence>
<dbReference type="RefSeq" id="WP_150446384.1">
    <property type="nucleotide sequence ID" value="NZ_VYQE01000005.1"/>
</dbReference>
<evidence type="ECO:0000313" key="3">
    <source>
        <dbReference type="Proteomes" id="UP000326554"/>
    </source>
</evidence>
<organism evidence="2 3">
    <name type="scientific">Histidinibacterium aquaticum</name>
    <dbReference type="NCBI Taxonomy" id="2613962"/>
    <lineage>
        <taxon>Bacteria</taxon>
        <taxon>Pseudomonadati</taxon>
        <taxon>Pseudomonadota</taxon>
        <taxon>Alphaproteobacteria</taxon>
        <taxon>Rhodobacterales</taxon>
        <taxon>Paracoccaceae</taxon>
        <taxon>Histidinibacterium</taxon>
    </lineage>
</organism>
<name>A0A5J5GEC1_9RHOB</name>
<proteinExistence type="predicted"/>
<protein>
    <submittedName>
        <fullName evidence="2">Uncharacterized protein</fullName>
    </submittedName>
</protein>